<feature type="domain" description="RNA polymerase sigma factor 70 region 4 type 2" evidence="5">
    <location>
        <begin position="119"/>
        <end position="166"/>
    </location>
</feature>
<accession>A0A7W7ZW07</accession>
<dbReference type="GO" id="GO:0016987">
    <property type="term" value="F:sigma factor activity"/>
    <property type="evidence" value="ECO:0007669"/>
    <property type="project" value="UniProtKB-KW"/>
</dbReference>
<organism evidence="6 7">
    <name type="scientific">Granulicella mallensis</name>
    <dbReference type="NCBI Taxonomy" id="940614"/>
    <lineage>
        <taxon>Bacteria</taxon>
        <taxon>Pseudomonadati</taxon>
        <taxon>Acidobacteriota</taxon>
        <taxon>Terriglobia</taxon>
        <taxon>Terriglobales</taxon>
        <taxon>Acidobacteriaceae</taxon>
        <taxon>Granulicella</taxon>
    </lineage>
</organism>
<proteinExistence type="inferred from homology"/>
<gene>
    <name evidence="6" type="ORF">HDF15_005132</name>
</gene>
<dbReference type="Gene3D" id="1.10.1740.10">
    <property type="match status" value="1"/>
</dbReference>
<keyword evidence="4" id="KW-0804">Transcription</keyword>
<protein>
    <submittedName>
        <fullName evidence="6">RNA polymerase sigma-70 factor (ECF subfamily)</fullName>
    </submittedName>
</protein>
<dbReference type="SUPFAM" id="SSF88659">
    <property type="entry name" value="Sigma3 and sigma4 domains of RNA polymerase sigma factors"/>
    <property type="match status" value="1"/>
</dbReference>
<dbReference type="AlphaFoldDB" id="A0A7W7ZW07"/>
<dbReference type="InterPro" id="IPR013249">
    <property type="entry name" value="RNA_pol_sigma70_r4_t2"/>
</dbReference>
<dbReference type="InterPro" id="IPR013325">
    <property type="entry name" value="RNA_pol_sigma_r2"/>
</dbReference>
<keyword evidence="3" id="KW-0731">Sigma factor</keyword>
<keyword evidence="2" id="KW-0805">Transcription regulation</keyword>
<evidence type="ECO:0000256" key="1">
    <source>
        <dbReference type="ARBA" id="ARBA00010641"/>
    </source>
</evidence>
<sequence>MQTKYNTTSDSETHCIECVDAMYRYALFLTCNPEDAEGLVQETYARALQLIGNPWGGGNAKKGLFAILRDIWLHDVGRSHPKSDESPVRRRGPHSAVGYPGGLHHASASGIEDEQVRIAVRSLPVPYCEVILLREFEDLSYHSIATVLGCPVGTVVARLSQARTALRELLAA</sequence>
<dbReference type="CDD" id="cd06171">
    <property type="entry name" value="Sigma70_r4"/>
    <property type="match status" value="1"/>
</dbReference>
<dbReference type="Proteomes" id="UP000584867">
    <property type="component" value="Unassembled WGS sequence"/>
</dbReference>
<reference evidence="6 7" key="1">
    <citation type="submission" date="2020-08" db="EMBL/GenBank/DDBJ databases">
        <title>Genomic Encyclopedia of Type Strains, Phase IV (KMG-V): Genome sequencing to study the core and pangenomes of soil and plant-associated prokaryotes.</title>
        <authorList>
            <person name="Whitman W."/>
        </authorList>
    </citation>
    <scope>NUCLEOTIDE SEQUENCE [LARGE SCALE GENOMIC DNA]</scope>
    <source>
        <strain evidence="6 7">X5P3</strain>
    </source>
</reference>
<dbReference type="Gene3D" id="1.10.10.10">
    <property type="entry name" value="Winged helix-like DNA-binding domain superfamily/Winged helix DNA-binding domain"/>
    <property type="match status" value="1"/>
</dbReference>
<dbReference type="OMA" id="EWESTRE"/>
<dbReference type="Pfam" id="PF08281">
    <property type="entry name" value="Sigma70_r4_2"/>
    <property type="match status" value="1"/>
</dbReference>
<evidence type="ECO:0000313" key="6">
    <source>
        <dbReference type="EMBL" id="MBB5066748.1"/>
    </source>
</evidence>
<dbReference type="GO" id="GO:0003677">
    <property type="term" value="F:DNA binding"/>
    <property type="evidence" value="ECO:0007669"/>
    <property type="project" value="InterPro"/>
</dbReference>
<dbReference type="RefSeq" id="WP_014266919.1">
    <property type="nucleotide sequence ID" value="NZ_JACHIO010000034.1"/>
</dbReference>
<evidence type="ECO:0000313" key="7">
    <source>
        <dbReference type="Proteomes" id="UP000584867"/>
    </source>
</evidence>
<dbReference type="InterPro" id="IPR036388">
    <property type="entry name" value="WH-like_DNA-bd_sf"/>
</dbReference>
<dbReference type="InterPro" id="IPR013324">
    <property type="entry name" value="RNA_pol_sigma_r3/r4-like"/>
</dbReference>
<evidence type="ECO:0000256" key="2">
    <source>
        <dbReference type="ARBA" id="ARBA00023015"/>
    </source>
</evidence>
<evidence type="ECO:0000256" key="3">
    <source>
        <dbReference type="ARBA" id="ARBA00023082"/>
    </source>
</evidence>
<dbReference type="EMBL" id="JACHIO010000034">
    <property type="protein sequence ID" value="MBB5066748.1"/>
    <property type="molecule type" value="Genomic_DNA"/>
</dbReference>
<name>A0A7W7ZW07_9BACT</name>
<dbReference type="GO" id="GO:0006352">
    <property type="term" value="P:DNA-templated transcription initiation"/>
    <property type="evidence" value="ECO:0007669"/>
    <property type="project" value="InterPro"/>
</dbReference>
<comment type="caution">
    <text evidence="6">The sequence shown here is derived from an EMBL/GenBank/DDBJ whole genome shotgun (WGS) entry which is preliminary data.</text>
</comment>
<dbReference type="PANTHER" id="PTHR43133:SF25">
    <property type="entry name" value="RNA POLYMERASE SIGMA FACTOR RFAY-RELATED"/>
    <property type="match status" value="1"/>
</dbReference>
<evidence type="ECO:0000256" key="4">
    <source>
        <dbReference type="ARBA" id="ARBA00023163"/>
    </source>
</evidence>
<dbReference type="PANTHER" id="PTHR43133">
    <property type="entry name" value="RNA POLYMERASE ECF-TYPE SIGMA FACTO"/>
    <property type="match status" value="1"/>
</dbReference>
<comment type="similarity">
    <text evidence="1">Belongs to the sigma-70 factor family. ECF subfamily.</text>
</comment>
<dbReference type="SUPFAM" id="SSF88946">
    <property type="entry name" value="Sigma2 domain of RNA polymerase sigma factors"/>
    <property type="match status" value="1"/>
</dbReference>
<evidence type="ECO:0000259" key="5">
    <source>
        <dbReference type="Pfam" id="PF08281"/>
    </source>
</evidence>
<dbReference type="InterPro" id="IPR039425">
    <property type="entry name" value="RNA_pol_sigma-70-like"/>
</dbReference>